<evidence type="ECO:0000256" key="1">
    <source>
        <dbReference type="SAM" id="Phobius"/>
    </source>
</evidence>
<keyword evidence="1" id="KW-0472">Membrane</keyword>
<reference evidence="3" key="1">
    <citation type="submission" date="2025-08" db="UniProtKB">
        <authorList>
            <consortium name="RefSeq"/>
        </authorList>
    </citation>
    <scope>IDENTIFICATION</scope>
    <source>
        <strain evidence="3">14028-0561.14</strain>
        <tissue evidence="3">Whole fly</tissue>
    </source>
</reference>
<evidence type="ECO:0000313" key="2">
    <source>
        <dbReference type="Proteomes" id="UP001652661"/>
    </source>
</evidence>
<feature type="transmembrane region" description="Helical" evidence="1">
    <location>
        <begin position="47"/>
        <end position="68"/>
    </location>
</feature>
<protein>
    <submittedName>
        <fullName evidence="3">Uncharacterized protein</fullName>
    </submittedName>
</protein>
<accession>A0A6P4IJU4</accession>
<dbReference type="RefSeq" id="XP_017022828.1">
    <property type="nucleotide sequence ID" value="XM_017167339.3"/>
</dbReference>
<dbReference type="AlphaFoldDB" id="A0A6P4IJU4"/>
<organism evidence="2 3">
    <name type="scientific">Drosophila kikkawai</name>
    <name type="common">Fruit fly</name>
    <dbReference type="NCBI Taxonomy" id="30033"/>
    <lineage>
        <taxon>Eukaryota</taxon>
        <taxon>Metazoa</taxon>
        <taxon>Ecdysozoa</taxon>
        <taxon>Arthropoda</taxon>
        <taxon>Hexapoda</taxon>
        <taxon>Insecta</taxon>
        <taxon>Pterygota</taxon>
        <taxon>Neoptera</taxon>
        <taxon>Endopterygota</taxon>
        <taxon>Diptera</taxon>
        <taxon>Brachycera</taxon>
        <taxon>Muscomorpha</taxon>
        <taxon>Ephydroidea</taxon>
        <taxon>Drosophilidae</taxon>
        <taxon>Drosophila</taxon>
        <taxon>Sophophora</taxon>
    </lineage>
</organism>
<keyword evidence="1" id="KW-1133">Transmembrane helix</keyword>
<proteinExistence type="predicted"/>
<evidence type="ECO:0000313" key="3">
    <source>
        <dbReference type="RefSeq" id="XP_017022828.1"/>
    </source>
</evidence>
<keyword evidence="2" id="KW-1185">Reference proteome</keyword>
<dbReference type="GeneID" id="108075058"/>
<keyword evidence="1" id="KW-0812">Transmembrane</keyword>
<gene>
    <name evidence="3" type="primary">LOC108075058</name>
</gene>
<sequence>MGIQNFLSGLFKKQSNKGIAEPLPAPKAQNLGEEIRLMVNSPRFESAYNTAAPFLFAGLGAWPGYWAFRAMDYHTHRSHIPLEIYIRRTYYQAKTVQLFIILAGTYTVFRNHKLLTAQNVDNSQPADFKYDFSNLLRQKFDY</sequence>
<dbReference type="Proteomes" id="UP001652661">
    <property type="component" value="Chromosome 3L"/>
</dbReference>
<dbReference type="OrthoDB" id="7912890at2759"/>
<name>A0A6P4IJU4_DROKI</name>